<gene>
    <name evidence="22" type="ORF">A6R68_09112</name>
</gene>
<dbReference type="PROSITE" id="PS50157">
    <property type="entry name" value="ZINC_FINGER_C2H2_2"/>
    <property type="match status" value="7"/>
</dbReference>
<dbReference type="STRING" id="56216.A0A1A6G308"/>
<dbReference type="GO" id="GO:0005634">
    <property type="term" value="C:nucleus"/>
    <property type="evidence" value="ECO:0007669"/>
    <property type="project" value="UniProtKB-SubCell"/>
</dbReference>
<dbReference type="SMART" id="SM00355">
    <property type="entry name" value="ZnF_C2H2"/>
    <property type="match status" value="8"/>
</dbReference>
<keyword evidence="6" id="KW-0597">Phosphoprotein</keyword>
<dbReference type="PROSITE" id="PS00028">
    <property type="entry name" value="ZINC_FINGER_C2H2_1"/>
    <property type="match status" value="6"/>
</dbReference>
<dbReference type="InterPro" id="IPR011333">
    <property type="entry name" value="SKP1/BTB/POZ_sf"/>
</dbReference>
<dbReference type="InterPro" id="IPR036236">
    <property type="entry name" value="Znf_C2H2_sf"/>
</dbReference>
<dbReference type="Proteomes" id="UP000092124">
    <property type="component" value="Unassembled WGS sequence"/>
</dbReference>
<feature type="domain" description="C2H2-type" evidence="21">
    <location>
        <begin position="483"/>
        <end position="510"/>
    </location>
</feature>
<comment type="subcellular location">
    <subcellularLocation>
        <location evidence="2">Chromosome</location>
    </subcellularLocation>
    <subcellularLocation>
        <location evidence="1">Nucleus</location>
    </subcellularLocation>
</comment>
<evidence type="ECO:0000313" key="23">
    <source>
        <dbReference type="Proteomes" id="UP000092124"/>
    </source>
</evidence>
<proteinExistence type="predicted"/>
<feature type="domain" description="C2H2-type" evidence="21">
    <location>
        <begin position="337"/>
        <end position="364"/>
    </location>
</feature>
<evidence type="ECO:0000259" key="21">
    <source>
        <dbReference type="PROSITE" id="PS50157"/>
    </source>
</evidence>
<dbReference type="SUPFAM" id="SSF57667">
    <property type="entry name" value="beta-beta-alpha zinc fingers"/>
    <property type="match status" value="3"/>
</dbReference>
<evidence type="ECO:0000256" key="3">
    <source>
        <dbReference type="ARBA" id="ARBA00022454"/>
    </source>
</evidence>
<sequence length="1120" mass="125530">MSLSRDLKDDFHSDTVLSILNEQRIRGILCDVTIIVEDTKFKAHSNVLAASSLYFKNIFWSHTICISSHVLELDDLKAEVFTEILNYIYSSTVVVKRQETVTDLAAAGKKLGISFLEDLSDRNFSNSPGPYVVCITEKGVVKEEKNEKRHEEPAVTNGPRITNAFSIIETENSNNMFSPLDLRASFKKVSDSMRTASLCQERPNVCHEAEPVRTLAEHSYAVSSITEAYRSQPLREHDSSLSGKTGKENDEALATKAKPSRKPKTPTQDSDSTTENTPLLPVTNPEVNEEKSPEPAPILPHAKPPSNEGDVHFPREEEKQPSDVPGPTAAEVPPLIYNCSCCSKSFDSSALLSAHMQLHKPTQEPFVCKYCNKQFTTLNRLDRHEQICMRSSHVPIPGENQPFLENYPTIGQNGSSFTSPESLVPENRMGELPSAGSALPDTDHMVKFVDGQMLYSCVVCKRSYVTLSSLRRHANVHSWRRTYPCHYCNKVFALAEYRTRHEIWHTGERRYQCIFCLETFMTYYILKNHQKSFHAIDHRLSINKKTANGGLKPPVYPYKLYRLLPMRCKRAPYKSFRNSSYESSQGNSQRSESAPDTFVVLNLQSSEMPTLSLQDSRNTLTSSPAIPVETPSREGTPTSAKVKNVEGIKWKKEAPKTDLVNNFDSTEVSVSSTGNSVGANLQAEPTHVSSVGKGSEHSASVISYSGSVPSVIVHSSQFSSVIKHSNTVVAQTSNHEAPSQPVVSPSLKDDSKPETEKASKLASRPKSIKEKRKTISCNKGEVTEEVKYIADHGVSLGKTTDVAEESSKIETYIAKPALPGTSTNSNVAPLCQITVKIGNEAIVKRRILGSKLFYKRGRKPKYQIQEETLPQESDPETHGDSPLGLCQTECVEMSEVFDDTSDQDSTDKPWRPYYNYKPKKKSKQLRKMRRVKWRKERRSRSPSRRCKYPAELDRAEVKPPPDKTLEEEENKEMPKLQCELCDGGDKAAGGEAEGKPHQHLTLKPYICELCAKQFQSPSTLKMHMRCHTGEKPYQCKTCGRCFSVQGNLQKHERIHLGCPKICKTAAALRMHQKKHLFKTLTKQEKIGDMCHENSDLLESQLGTDSEDSDQKDDIQTFAEN</sequence>
<evidence type="ECO:0000256" key="11">
    <source>
        <dbReference type="ARBA" id="ARBA00022843"/>
    </source>
</evidence>
<dbReference type="FunFam" id="3.30.710.10:FF:000081">
    <property type="entry name" value="zinc finger and BTB domain-containing protein 38"/>
    <property type="match status" value="1"/>
</dbReference>
<feature type="compositionally biased region" description="Basic and acidic residues" evidence="19">
    <location>
        <begin position="309"/>
        <end position="321"/>
    </location>
</feature>
<dbReference type="Gene3D" id="3.30.160.60">
    <property type="entry name" value="Classic Zinc Finger"/>
    <property type="match status" value="6"/>
</dbReference>
<feature type="compositionally biased region" description="Polar residues" evidence="19">
    <location>
        <begin position="610"/>
        <end position="624"/>
    </location>
</feature>
<dbReference type="OrthoDB" id="8922241at2759"/>
<dbReference type="GO" id="GO:0003677">
    <property type="term" value="F:DNA binding"/>
    <property type="evidence" value="ECO:0007669"/>
    <property type="project" value="UniProtKB-KW"/>
</dbReference>
<protein>
    <recommendedName>
        <fullName evidence="17">Zinc finger and BTB domain-containing protein 38</fullName>
    </recommendedName>
</protein>
<dbReference type="SMART" id="SM00225">
    <property type="entry name" value="BTB"/>
    <property type="match status" value="1"/>
</dbReference>
<dbReference type="FunFam" id="3.30.160.60:FF:001058">
    <property type="entry name" value="zinc finger and BTB domain-containing protein 38"/>
    <property type="match status" value="1"/>
</dbReference>
<dbReference type="FunFam" id="3.30.160.60:FF:001474">
    <property type="entry name" value="zinc finger and BTB domain-containing protein 38"/>
    <property type="match status" value="1"/>
</dbReference>
<evidence type="ECO:0000256" key="15">
    <source>
        <dbReference type="ARBA" id="ARBA00023163"/>
    </source>
</evidence>
<feature type="region of interest" description="Disordered" evidence="19">
    <location>
        <begin position="231"/>
        <end position="329"/>
    </location>
</feature>
<dbReference type="FunFam" id="3.30.160.60:FF:001251">
    <property type="entry name" value="zinc finger and BTB domain-containing protein 38"/>
    <property type="match status" value="1"/>
</dbReference>
<keyword evidence="14" id="KW-0010">Activator</keyword>
<feature type="region of interest" description="Disordered" evidence="19">
    <location>
        <begin position="1098"/>
        <end position="1120"/>
    </location>
</feature>
<keyword evidence="12" id="KW-0805">Transcription regulation</keyword>
<feature type="domain" description="C2H2-type" evidence="21">
    <location>
        <begin position="455"/>
        <end position="482"/>
    </location>
</feature>
<dbReference type="PANTHER" id="PTHR24394:SF58">
    <property type="entry name" value="ZINC FINGER AND BTB DOMAIN CONTAINING 33"/>
    <property type="match status" value="1"/>
</dbReference>
<dbReference type="PANTHER" id="PTHR24394">
    <property type="entry name" value="ZINC FINGER PROTEIN"/>
    <property type="match status" value="1"/>
</dbReference>
<keyword evidence="4" id="KW-0678">Repressor</keyword>
<dbReference type="EMBL" id="LZPO01107960">
    <property type="protein sequence ID" value="OBS59762.1"/>
    <property type="molecule type" value="Genomic_DNA"/>
</dbReference>
<keyword evidence="13" id="KW-0238">DNA-binding</keyword>
<keyword evidence="16" id="KW-0539">Nucleus</keyword>
<feature type="domain" description="C2H2-type" evidence="21">
    <location>
        <begin position="511"/>
        <end position="539"/>
    </location>
</feature>
<evidence type="ECO:0000256" key="6">
    <source>
        <dbReference type="ARBA" id="ARBA00022553"/>
    </source>
</evidence>
<dbReference type="FunFam" id="3.30.160.60:FF:001428">
    <property type="entry name" value="zinc finger and BTB domain-containing protein 38"/>
    <property type="match status" value="1"/>
</dbReference>
<dbReference type="InterPro" id="IPR000210">
    <property type="entry name" value="BTB/POZ_dom"/>
</dbReference>
<feature type="domain" description="C2H2-type" evidence="21">
    <location>
        <begin position="366"/>
        <end position="395"/>
    </location>
</feature>
<feature type="compositionally biased region" description="Basic and acidic residues" evidence="19">
    <location>
        <begin position="233"/>
        <end position="250"/>
    </location>
</feature>
<evidence type="ECO:0000256" key="7">
    <source>
        <dbReference type="ARBA" id="ARBA00022723"/>
    </source>
</evidence>
<evidence type="ECO:0000256" key="17">
    <source>
        <dbReference type="ARBA" id="ARBA00070969"/>
    </source>
</evidence>
<keyword evidence="7" id="KW-0479">Metal-binding</keyword>
<organism evidence="22 23">
    <name type="scientific">Neotoma lepida</name>
    <name type="common">Desert woodrat</name>
    <dbReference type="NCBI Taxonomy" id="56216"/>
    <lineage>
        <taxon>Eukaryota</taxon>
        <taxon>Metazoa</taxon>
        <taxon>Chordata</taxon>
        <taxon>Craniata</taxon>
        <taxon>Vertebrata</taxon>
        <taxon>Euteleostomi</taxon>
        <taxon>Mammalia</taxon>
        <taxon>Eutheria</taxon>
        <taxon>Euarchontoglires</taxon>
        <taxon>Glires</taxon>
        <taxon>Rodentia</taxon>
        <taxon>Myomorpha</taxon>
        <taxon>Muroidea</taxon>
        <taxon>Cricetidae</taxon>
        <taxon>Neotominae</taxon>
        <taxon>Neotoma</taxon>
    </lineage>
</organism>
<keyword evidence="3" id="KW-0158">Chromosome</keyword>
<keyword evidence="5" id="KW-1017">Isopeptide bond</keyword>
<dbReference type="CDD" id="cd18223">
    <property type="entry name" value="BTB_POZ_ZBTB38_CIBZ"/>
    <property type="match status" value="1"/>
</dbReference>
<feature type="region of interest" description="Disordered" evidence="19">
    <location>
        <begin position="610"/>
        <end position="642"/>
    </location>
</feature>
<dbReference type="Gene3D" id="3.30.710.10">
    <property type="entry name" value="Potassium Channel Kv1.1, Chain A"/>
    <property type="match status" value="1"/>
</dbReference>
<feature type="compositionally biased region" description="Basic residues" evidence="19">
    <location>
        <begin position="917"/>
        <end position="947"/>
    </location>
</feature>
<keyword evidence="23" id="KW-1185">Reference proteome</keyword>
<accession>A0A1A6G308</accession>
<keyword evidence="9 18" id="KW-0863">Zinc-finger</keyword>
<name>A0A1A6G308_NEOLE</name>
<feature type="domain" description="C2H2-type" evidence="21">
    <location>
        <begin position="1005"/>
        <end position="1032"/>
    </location>
</feature>
<dbReference type="GO" id="GO:0008270">
    <property type="term" value="F:zinc ion binding"/>
    <property type="evidence" value="ECO:0007669"/>
    <property type="project" value="UniProtKB-KW"/>
</dbReference>
<feature type="compositionally biased region" description="Basic and acidic residues" evidence="19">
    <location>
        <begin position="747"/>
        <end position="759"/>
    </location>
</feature>
<feature type="non-terminal residue" evidence="22">
    <location>
        <position position="1120"/>
    </location>
</feature>
<evidence type="ECO:0000313" key="22">
    <source>
        <dbReference type="EMBL" id="OBS59762.1"/>
    </source>
</evidence>
<feature type="compositionally biased region" description="Basic and acidic residues" evidence="19">
    <location>
        <begin position="948"/>
        <end position="964"/>
    </location>
</feature>
<dbReference type="InterPro" id="IPR013087">
    <property type="entry name" value="Znf_C2H2_type"/>
</dbReference>
<dbReference type="AlphaFoldDB" id="A0A1A6G308"/>
<keyword evidence="11" id="KW-0832">Ubl conjugation</keyword>
<keyword evidence="10" id="KW-0862">Zinc</keyword>
<evidence type="ECO:0000256" key="10">
    <source>
        <dbReference type="ARBA" id="ARBA00022833"/>
    </source>
</evidence>
<evidence type="ECO:0000259" key="20">
    <source>
        <dbReference type="PROSITE" id="PS50097"/>
    </source>
</evidence>
<evidence type="ECO:0000256" key="9">
    <source>
        <dbReference type="ARBA" id="ARBA00022771"/>
    </source>
</evidence>
<dbReference type="Pfam" id="PF00651">
    <property type="entry name" value="BTB"/>
    <property type="match status" value="1"/>
</dbReference>
<evidence type="ECO:0000256" key="4">
    <source>
        <dbReference type="ARBA" id="ARBA00022491"/>
    </source>
</evidence>
<evidence type="ECO:0000256" key="2">
    <source>
        <dbReference type="ARBA" id="ARBA00004286"/>
    </source>
</evidence>
<reference evidence="22 23" key="1">
    <citation type="submission" date="2016-06" db="EMBL/GenBank/DDBJ databases">
        <title>The Draft Genome Sequence and Annotation of the Desert Woodrat Neotoma lepida.</title>
        <authorList>
            <person name="Campbell M."/>
            <person name="Oakeson K.F."/>
            <person name="Yandell M."/>
            <person name="Halpert J.R."/>
            <person name="Dearing D."/>
        </authorList>
    </citation>
    <scope>NUCLEOTIDE SEQUENCE [LARGE SCALE GENOMIC DNA]</scope>
    <source>
        <strain evidence="22">417</strain>
        <tissue evidence="22">Liver</tissue>
    </source>
</reference>
<feature type="compositionally biased region" description="Polar residues" evidence="19">
    <location>
        <begin position="265"/>
        <end position="277"/>
    </location>
</feature>
<dbReference type="SUPFAM" id="SSF54695">
    <property type="entry name" value="POZ domain"/>
    <property type="match status" value="1"/>
</dbReference>
<evidence type="ECO:0000256" key="13">
    <source>
        <dbReference type="ARBA" id="ARBA00023125"/>
    </source>
</evidence>
<keyword evidence="8" id="KW-0677">Repeat</keyword>
<dbReference type="FunFam" id="3.30.160.60:FF:000437">
    <property type="entry name" value="zinc finger and BTB domain-containing protein 38"/>
    <property type="match status" value="1"/>
</dbReference>
<dbReference type="Pfam" id="PF13912">
    <property type="entry name" value="zf-C2H2_6"/>
    <property type="match status" value="2"/>
</dbReference>
<comment type="caution">
    <text evidence="22">The sequence shown here is derived from an EMBL/GenBank/DDBJ whole genome shotgun (WGS) entry which is preliminary data.</text>
</comment>
<evidence type="ECO:0000256" key="19">
    <source>
        <dbReference type="SAM" id="MobiDB-lite"/>
    </source>
</evidence>
<feature type="region of interest" description="Disordered" evidence="19">
    <location>
        <begin position="730"/>
        <end position="773"/>
    </location>
</feature>
<evidence type="ECO:0000256" key="18">
    <source>
        <dbReference type="PROSITE-ProRule" id="PRU00042"/>
    </source>
</evidence>
<dbReference type="GO" id="GO:0005694">
    <property type="term" value="C:chromosome"/>
    <property type="evidence" value="ECO:0007669"/>
    <property type="project" value="UniProtKB-SubCell"/>
</dbReference>
<evidence type="ECO:0000256" key="14">
    <source>
        <dbReference type="ARBA" id="ARBA00023159"/>
    </source>
</evidence>
<evidence type="ECO:0000256" key="8">
    <source>
        <dbReference type="ARBA" id="ARBA00022737"/>
    </source>
</evidence>
<feature type="domain" description="BTB" evidence="20">
    <location>
        <begin position="30"/>
        <end position="97"/>
    </location>
</feature>
<feature type="region of interest" description="Disordered" evidence="19">
    <location>
        <begin position="897"/>
        <end position="971"/>
    </location>
</feature>
<dbReference type="GO" id="GO:0000981">
    <property type="term" value="F:DNA-binding transcription factor activity, RNA polymerase II-specific"/>
    <property type="evidence" value="ECO:0007669"/>
    <property type="project" value="TreeGrafter"/>
</dbReference>
<feature type="region of interest" description="Disordered" evidence="19">
    <location>
        <begin position="863"/>
        <end position="884"/>
    </location>
</feature>
<feature type="compositionally biased region" description="Polar residues" evidence="19">
    <location>
        <begin position="730"/>
        <end position="743"/>
    </location>
</feature>
<feature type="domain" description="C2H2-type" evidence="21">
    <location>
        <begin position="1033"/>
        <end position="1060"/>
    </location>
</feature>
<dbReference type="Pfam" id="PF00096">
    <property type="entry name" value="zf-C2H2"/>
    <property type="match status" value="2"/>
</dbReference>
<dbReference type="FunFam" id="3.30.160.60:FF:000235">
    <property type="entry name" value="Zinc finger and BTB domain containing 38"/>
    <property type="match status" value="1"/>
</dbReference>
<evidence type="ECO:0000256" key="5">
    <source>
        <dbReference type="ARBA" id="ARBA00022499"/>
    </source>
</evidence>
<evidence type="ECO:0000256" key="1">
    <source>
        <dbReference type="ARBA" id="ARBA00004123"/>
    </source>
</evidence>
<evidence type="ECO:0000256" key="12">
    <source>
        <dbReference type="ARBA" id="ARBA00023015"/>
    </source>
</evidence>
<dbReference type="PROSITE" id="PS50097">
    <property type="entry name" value="BTB"/>
    <property type="match status" value="1"/>
</dbReference>
<evidence type="ECO:0000256" key="16">
    <source>
        <dbReference type="ARBA" id="ARBA00023242"/>
    </source>
</evidence>
<keyword evidence="15" id="KW-0804">Transcription</keyword>